<dbReference type="Pfam" id="PF07969">
    <property type="entry name" value="Amidohydro_3"/>
    <property type="match status" value="1"/>
</dbReference>
<dbReference type="SUPFAM" id="SSF51338">
    <property type="entry name" value="Composite domain of metallo-dependent hydrolases"/>
    <property type="match status" value="1"/>
</dbReference>
<accession>A0AAE3YM28</accession>
<dbReference type="InterPro" id="IPR013108">
    <property type="entry name" value="Amidohydro_3"/>
</dbReference>
<dbReference type="EMBL" id="JAVDYB010000001">
    <property type="protein sequence ID" value="MDR7274698.1"/>
    <property type="molecule type" value="Genomic_DNA"/>
</dbReference>
<dbReference type="Gene3D" id="2.30.40.10">
    <property type="entry name" value="Urease, subunit C, domain 1"/>
    <property type="match status" value="1"/>
</dbReference>
<comment type="caution">
    <text evidence="2">The sequence shown here is derived from an EMBL/GenBank/DDBJ whole genome shotgun (WGS) entry which is preliminary data.</text>
</comment>
<proteinExistence type="predicted"/>
<dbReference type="InterPro" id="IPR033932">
    <property type="entry name" value="YtcJ-like"/>
</dbReference>
<keyword evidence="3" id="KW-1185">Reference proteome</keyword>
<dbReference type="Gene3D" id="3.10.310.70">
    <property type="match status" value="1"/>
</dbReference>
<dbReference type="PANTHER" id="PTHR22642:SF2">
    <property type="entry name" value="PROTEIN LONG AFTER FAR-RED 3"/>
    <property type="match status" value="1"/>
</dbReference>
<evidence type="ECO:0000313" key="2">
    <source>
        <dbReference type="EMBL" id="MDR7274698.1"/>
    </source>
</evidence>
<name>A0AAE3YM28_9ACTN</name>
<protein>
    <submittedName>
        <fullName evidence="2">Amidohydrolase YtcJ</fullName>
    </submittedName>
</protein>
<dbReference type="AlphaFoldDB" id="A0AAE3YM28"/>
<dbReference type="Proteomes" id="UP001183643">
    <property type="component" value="Unassembled WGS sequence"/>
</dbReference>
<dbReference type="Gene3D" id="3.20.20.140">
    <property type="entry name" value="Metal-dependent hydrolases"/>
    <property type="match status" value="1"/>
</dbReference>
<dbReference type="SUPFAM" id="SSF51556">
    <property type="entry name" value="Metallo-dependent hydrolases"/>
    <property type="match status" value="1"/>
</dbReference>
<dbReference type="InterPro" id="IPR011059">
    <property type="entry name" value="Metal-dep_hydrolase_composite"/>
</dbReference>
<evidence type="ECO:0000313" key="3">
    <source>
        <dbReference type="Proteomes" id="UP001183643"/>
    </source>
</evidence>
<feature type="domain" description="Amidohydrolase 3" evidence="1">
    <location>
        <begin position="46"/>
        <end position="517"/>
    </location>
</feature>
<gene>
    <name evidence="2" type="ORF">J2S41_001476</name>
</gene>
<dbReference type="InterPro" id="IPR032466">
    <property type="entry name" value="Metal_Hydrolase"/>
</dbReference>
<dbReference type="PANTHER" id="PTHR22642">
    <property type="entry name" value="IMIDAZOLONEPROPIONASE"/>
    <property type="match status" value="1"/>
</dbReference>
<evidence type="ECO:0000259" key="1">
    <source>
        <dbReference type="Pfam" id="PF07969"/>
    </source>
</evidence>
<dbReference type="RefSeq" id="WP_310364703.1">
    <property type="nucleotide sequence ID" value="NZ_JAVDYB010000001.1"/>
</dbReference>
<reference evidence="2" key="1">
    <citation type="submission" date="2023-07" db="EMBL/GenBank/DDBJ databases">
        <title>Sequencing the genomes of 1000 actinobacteria strains.</title>
        <authorList>
            <person name="Klenk H.-P."/>
        </authorList>
    </citation>
    <scope>NUCLEOTIDE SEQUENCE</scope>
    <source>
        <strain evidence="2">DSM 44707</strain>
    </source>
</reference>
<dbReference type="CDD" id="cd01300">
    <property type="entry name" value="YtcJ_like"/>
    <property type="match status" value="1"/>
</dbReference>
<dbReference type="GO" id="GO:0016810">
    <property type="term" value="F:hydrolase activity, acting on carbon-nitrogen (but not peptide) bonds"/>
    <property type="evidence" value="ECO:0007669"/>
    <property type="project" value="InterPro"/>
</dbReference>
<sequence length="519" mass="54792">MMLDLRIENGTIITMDPARPVVRALGVWRGRVFATGDEVAGLAAREVLDLRGATVVPGFVDAHVHLAWTGLKARAASVAPSVDAGAMLRVIAEAARRVPEGGWVDVGGYDQRPLGRHLTAAELDAVSAGRKVFVTHDSGHACLVNSAVLAMLPAGVRHRDGLLTEGDMAVARRLRWPYAVDELVAAIAHAGREARSQGVTAVSEAGIAGGLIGHSPVELGAYQTARERGLLPVRARLMVASDVPHAVAAHPDDDIPRALDLGLRTGFGDEWLSVGALKVFTDGGMMARTAALTAPYVGLDHAGELAGDPAALTATIVDGHRAGWQLAVHAIGDRAVDLALDAIARAQAVKPGRRHRIEHAGLVRPDQLARFRDLDVTAVVQPNFLWYLGDDYAEIMGPERADWLYRGAGFLDAGVRLAASSDRPVTDGAPLRAIQFMASRLTAGGRVVGAAERLSVADALRAYTVGAAEACGWADELGALTPGRLADFVVLEENPLDTPVSRIADITIRDTYVDGRSLA</sequence>
<organism evidence="2 3">
    <name type="scientific">Catenuloplanes atrovinosus</name>
    <dbReference type="NCBI Taxonomy" id="137266"/>
    <lineage>
        <taxon>Bacteria</taxon>
        <taxon>Bacillati</taxon>
        <taxon>Actinomycetota</taxon>
        <taxon>Actinomycetes</taxon>
        <taxon>Micromonosporales</taxon>
        <taxon>Micromonosporaceae</taxon>
        <taxon>Catenuloplanes</taxon>
    </lineage>
</organism>